<dbReference type="GO" id="GO:0005829">
    <property type="term" value="C:cytosol"/>
    <property type="evidence" value="ECO:0007669"/>
    <property type="project" value="UniProtKB-SubCell"/>
</dbReference>
<reference evidence="6 7" key="1">
    <citation type="submission" date="2019-02" db="EMBL/GenBank/DDBJ databases">
        <title>Investigation of anaerobic lignin degradation for improved lignocellulosic biofuels.</title>
        <authorList>
            <person name="Deangelis K."/>
        </authorList>
    </citation>
    <scope>NUCLEOTIDE SEQUENCE [LARGE SCALE GENOMIC DNA]</scope>
    <source>
        <strain evidence="6 7">159R</strain>
    </source>
</reference>
<gene>
    <name evidence="4" type="primary">secM</name>
    <name evidence="6" type="ORF">EZJ58_4787</name>
</gene>
<evidence type="ECO:0000256" key="3">
    <source>
        <dbReference type="ARBA" id="ARBA00022764"/>
    </source>
</evidence>
<dbReference type="GO" id="GO:0045182">
    <property type="term" value="F:translation regulator activity"/>
    <property type="evidence" value="ECO:0007669"/>
    <property type="project" value="InterPro"/>
</dbReference>
<dbReference type="EMBL" id="SJOI01000001">
    <property type="protein sequence ID" value="TCL06521.1"/>
    <property type="molecule type" value="Genomic_DNA"/>
</dbReference>
<keyword evidence="1 4" id="KW-0963">Cytoplasm</keyword>
<accession>A0A4R1NKQ1</accession>
<dbReference type="Proteomes" id="UP000294555">
    <property type="component" value="Unassembled WGS sequence"/>
</dbReference>
<evidence type="ECO:0000313" key="7">
    <source>
        <dbReference type="Proteomes" id="UP000294555"/>
    </source>
</evidence>
<protein>
    <recommendedName>
        <fullName evidence="4">Secretion monitor</fullName>
    </recommendedName>
</protein>
<keyword evidence="7" id="KW-1185">Reference proteome</keyword>
<dbReference type="NCBIfam" id="NF002799">
    <property type="entry name" value="PRK02943.1-1"/>
    <property type="match status" value="1"/>
</dbReference>
<keyword evidence="5" id="KW-1133">Transmembrane helix</keyword>
<evidence type="ECO:0000256" key="1">
    <source>
        <dbReference type="ARBA" id="ARBA00022490"/>
    </source>
</evidence>
<organism evidence="6 7">
    <name type="scientific">Sodalis ligni</name>
    <dbReference type="NCBI Taxonomy" id="2697027"/>
    <lineage>
        <taxon>Bacteria</taxon>
        <taxon>Pseudomonadati</taxon>
        <taxon>Pseudomonadota</taxon>
        <taxon>Gammaproteobacteria</taxon>
        <taxon>Enterobacterales</taxon>
        <taxon>Bruguierivoracaceae</taxon>
        <taxon>Sodalis</taxon>
    </lineage>
</organism>
<keyword evidence="5" id="KW-0812">Transmembrane</keyword>
<evidence type="ECO:0000256" key="2">
    <source>
        <dbReference type="ARBA" id="ARBA00022729"/>
    </source>
</evidence>
<keyword evidence="3 4" id="KW-0574">Periplasm</keyword>
<comment type="function">
    <text evidence="4">Regulates secA expression by translational coupling of the secM secA operon. Translational pausing at a specific Pro residue 5 residues before the end of the protein may allow disruption of a mRNA repressor helix that normally suppresses secA translation initiation.</text>
</comment>
<sequence length="173" mass="19459">MGILNRWRQFGRRYFWPHLLLGMVAAGLGVPLVLNSGQEQAHLANTLSSPSRQNAFTAGFANLSFLKETQRRPYFAVDYWHQHAIRTAIRHLSVAWVPEPLGQKLPLAENVAPLKVQHQVLLTVLNGLLTRESKQPAVIRSLRQGVYQPFFDHRTGIRLAQVQGIRAGPARAV</sequence>
<dbReference type="InterPro" id="IPR009502">
    <property type="entry name" value="SecM"/>
</dbReference>
<evidence type="ECO:0000313" key="6">
    <source>
        <dbReference type="EMBL" id="TCL06521.1"/>
    </source>
</evidence>
<keyword evidence="5" id="KW-0472">Membrane</keyword>
<keyword evidence="2" id="KW-0732">Signal</keyword>
<dbReference type="Pfam" id="PF06558">
    <property type="entry name" value="SecM"/>
    <property type="match status" value="1"/>
</dbReference>
<dbReference type="OrthoDB" id="6495450at2"/>
<evidence type="ECO:0000256" key="4">
    <source>
        <dbReference type="HAMAP-Rule" id="MF_01332"/>
    </source>
</evidence>
<comment type="similarity">
    <text evidence="4">Belongs to the SecM family.</text>
</comment>
<dbReference type="RefSeq" id="WP_132925995.1">
    <property type="nucleotide sequence ID" value="NZ_SJOI01000001.1"/>
</dbReference>
<comment type="caution">
    <text evidence="6">The sequence shown here is derived from an EMBL/GenBank/DDBJ whole genome shotgun (WGS) entry which is preliminary data.</text>
</comment>
<dbReference type="GO" id="GO:0042597">
    <property type="term" value="C:periplasmic space"/>
    <property type="evidence" value="ECO:0007669"/>
    <property type="project" value="UniProtKB-SubCell"/>
</dbReference>
<dbReference type="HAMAP" id="MF_01332">
    <property type="entry name" value="SecM"/>
    <property type="match status" value="1"/>
</dbReference>
<comment type="subcellular location">
    <subcellularLocation>
        <location evidence="4">Cytoplasm</location>
        <location evidence="4">Cytosol</location>
    </subcellularLocation>
    <subcellularLocation>
        <location evidence="4">Periplasm</location>
    </subcellularLocation>
    <text evidence="4">The active form is cytosolic, while the periplasmic form is rapidly degraded, mainly by the tail-specific protease.</text>
</comment>
<name>A0A4R1NKQ1_9GAMM</name>
<evidence type="ECO:0000256" key="5">
    <source>
        <dbReference type="SAM" id="Phobius"/>
    </source>
</evidence>
<dbReference type="AlphaFoldDB" id="A0A4R1NKQ1"/>
<proteinExistence type="inferred from homology"/>
<dbReference type="PIRSF" id="PIRSF004572">
    <property type="entry name" value="SecM"/>
    <property type="match status" value="1"/>
</dbReference>
<feature type="transmembrane region" description="Helical" evidence="5">
    <location>
        <begin position="14"/>
        <end position="34"/>
    </location>
</feature>